<keyword evidence="3" id="KW-1185">Reference proteome</keyword>
<protein>
    <submittedName>
        <fullName evidence="2">Uncharacterized protein</fullName>
    </submittedName>
</protein>
<feature type="compositionally biased region" description="Low complexity" evidence="1">
    <location>
        <begin position="160"/>
        <end position="177"/>
    </location>
</feature>
<feature type="region of interest" description="Disordered" evidence="1">
    <location>
        <begin position="150"/>
        <end position="209"/>
    </location>
</feature>
<sequence length="271" mass="31895">MKTRDLERVWRRKTALQLHYVTLTEYHKVQRIPRGLRVSLRPTLFSEKDYFCDKFEAILNKCSLDLILLTVDYLHKEIPIIDTEIGNIEQQLRNTLSQDEFNKIKTQTDKTINEFQPQLQKWKRLKLICDTDDYQRGEVYRWTNRNLESTNRRTSRGWNSPFSSGSGSDSSRSSFRSYDQRQGRNPRTRGNRRHPVGSEPIATRMQTRSQRFRHKKMPLLLHGTPFPYCGCILDPAFLTSPGSGKSLDMWFEGEISVKDYPEAASLWDKKE</sequence>
<name>A0ABN9M3A5_9NEOB</name>
<accession>A0ABN9M3A5</accession>
<evidence type="ECO:0000256" key="1">
    <source>
        <dbReference type="SAM" id="MobiDB-lite"/>
    </source>
</evidence>
<dbReference type="Proteomes" id="UP001176940">
    <property type="component" value="Unassembled WGS sequence"/>
</dbReference>
<comment type="caution">
    <text evidence="2">The sequence shown here is derived from an EMBL/GenBank/DDBJ whole genome shotgun (WGS) entry which is preliminary data.</text>
</comment>
<evidence type="ECO:0000313" key="2">
    <source>
        <dbReference type="EMBL" id="CAJ0956798.1"/>
    </source>
</evidence>
<feature type="compositionally biased region" description="Basic residues" evidence="1">
    <location>
        <begin position="184"/>
        <end position="195"/>
    </location>
</feature>
<proteinExistence type="predicted"/>
<evidence type="ECO:0000313" key="3">
    <source>
        <dbReference type="Proteomes" id="UP001176940"/>
    </source>
</evidence>
<reference evidence="2" key="1">
    <citation type="submission" date="2023-07" db="EMBL/GenBank/DDBJ databases">
        <authorList>
            <person name="Stuckert A."/>
        </authorList>
    </citation>
    <scope>NUCLEOTIDE SEQUENCE</scope>
</reference>
<organism evidence="2 3">
    <name type="scientific">Ranitomeya imitator</name>
    <name type="common">mimic poison frog</name>
    <dbReference type="NCBI Taxonomy" id="111125"/>
    <lineage>
        <taxon>Eukaryota</taxon>
        <taxon>Metazoa</taxon>
        <taxon>Chordata</taxon>
        <taxon>Craniata</taxon>
        <taxon>Vertebrata</taxon>
        <taxon>Euteleostomi</taxon>
        <taxon>Amphibia</taxon>
        <taxon>Batrachia</taxon>
        <taxon>Anura</taxon>
        <taxon>Neobatrachia</taxon>
        <taxon>Hyloidea</taxon>
        <taxon>Dendrobatidae</taxon>
        <taxon>Dendrobatinae</taxon>
        <taxon>Ranitomeya</taxon>
    </lineage>
</organism>
<dbReference type="EMBL" id="CAUEEQ010042532">
    <property type="protein sequence ID" value="CAJ0956798.1"/>
    <property type="molecule type" value="Genomic_DNA"/>
</dbReference>
<gene>
    <name evidence="2" type="ORF">RIMI_LOCUS15672682</name>
</gene>